<reference evidence="2" key="1">
    <citation type="submission" date="2023-07" db="EMBL/GenBank/DDBJ databases">
        <title>Yangia mangrovi SAOS 153D genome.</title>
        <authorList>
            <person name="Verma A."/>
            <person name="Pal Y."/>
            <person name="Sundharam S."/>
            <person name="Bisht B."/>
            <person name="Srinivasan K."/>
        </authorList>
    </citation>
    <scope>NUCLEOTIDE SEQUENCE [LARGE SCALE GENOMIC DNA]</scope>
    <source>
        <strain evidence="2">SAOS 153D</strain>
    </source>
</reference>
<keyword evidence="2" id="KW-1185">Reference proteome</keyword>
<accession>A0ABT2KJJ6</accession>
<name>A0ABT2KJJ6_9RHOB</name>
<evidence type="ECO:0000313" key="2">
    <source>
        <dbReference type="Proteomes" id="UP000217448"/>
    </source>
</evidence>
<gene>
    <name evidence="1" type="ORF">CLG85_008940</name>
</gene>
<protein>
    <submittedName>
        <fullName evidence="1">Uncharacterized protein</fullName>
    </submittedName>
</protein>
<sequence length="102" mass="11762">MMDTNLRPAPRAFELRRQSDDLVYRFERCTGPSGHAGFKRTDGDHWIIRHELLGWIAGDWGSDEVFGRPWDLLAVQSGEVPPEGIWVSRKGPKSYVYELVYL</sequence>
<proteinExistence type="predicted"/>
<dbReference type="Proteomes" id="UP000217448">
    <property type="component" value="Unassembled WGS sequence"/>
</dbReference>
<evidence type="ECO:0000313" key="1">
    <source>
        <dbReference type="EMBL" id="MCT4370439.1"/>
    </source>
</evidence>
<organism evidence="1 2">
    <name type="scientific">Alloyangia mangrovi</name>
    <dbReference type="NCBI Taxonomy" id="1779329"/>
    <lineage>
        <taxon>Bacteria</taxon>
        <taxon>Pseudomonadati</taxon>
        <taxon>Pseudomonadota</taxon>
        <taxon>Alphaproteobacteria</taxon>
        <taxon>Rhodobacterales</taxon>
        <taxon>Roseobacteraceae</taxon>
        <taxon>Alloyangia</taxon>
    </lineage>
</organism>
<dbReference type="RefSeq" id="WP_217989717.1">
    <property type="nucleotide sequence ID" value="NZ_NTHN02000013.1"/>
</dbReference>
<comment type="caution">
    <text evidence="1">The sequence shown here is derived from an EMBL/GenBank/DDBJ whole genome shotgun (WGS) entry which is preliminary data.</text>
</comment>
<dbReference type="EMBL" id="NTHN02000013">
    <property type="protein sequence ID" value="MCT4370439.1"/>
    <property type="molecule type" value="Genomic_DNA"/>
</dbReference>